<organism evidence="6 7">
    <name type="scientific">Chthoniobacter flavus Ellin428</name>
    <dbReference type="NCBI Taxonomy" id="497964"/>
    <lineage>
        <taxon>Bacteria</taxon>
        <taxon>Pseudomonadati</taxon>
        <taxon>Verrucomicrobiota</taxon>
        <taxon>Spartobacteria</taxon>
        <taxon>Chthoniobacterales</taxon>
        <taxon>Chthoniobacteraceae</taxon>
        <taxon>Chthoniobacter</taxon>
    </lineage>
</organism>
<dbReference type="EMBL" id="ABVL01000008">
    <property type="protein sequence ID" value="EDY19409.1"/>
    <property type="molecule type" value="Genomic_DNA"/>
</dbReference>
<comment type="similarity">
    <text evidence="1">Belongs to the ABC transporter superfamily.</text>
</comment>
<evidence type="ECO:0000256" key="3">
    <source>
        <dbReference type="ARBA" id="ARBA00022741"/>
    </source>
</evidence>
<gene>
    <name evidence="6" type="ORF">CfE428DRAFT_3094</name>
</gene>
<dbReference type="InterPro" id="IPR027417">
    <property type="entry name" value="P-loop_NTPase"/>
</dbReference>
<dbReference type="SUPFAM" id="SSF52540">
    <property type="entry name" value="P-loop containing nucleoside triphosphate hydrolases"/>
    <property type="match status" value="1"/>
</dbReference>
<comment type="caution">
    <text evidence="6">The sequence shown here is derived from an EMBL/GenBank/DDBJ whole genome shotgun (WGS) entry which is preliminary data.</text>
</comment>
<keyword evidence="4" id="KW-0067">ATP-binding</keyword>
<keyword evidence="2" id="KW-0813">Transport</keyword>
<dbReference type="InterPro" id="IPR003439">
    <property type="entry name" value="ABC_transporter-like_ATP-bd"/>
</dbReference>
<dbReference type="GO" id="GO:0016887">
    <property type="term" value="F:ATP hydrolysis activity"/>
    <property type="evidence" value="ECO:0007669"/>
    <property type="project" value="InterPro"/>
</dbReference>
<dbReference type="SMART" id="SM00382">
    <property type="entry name" value="AAA"/>
    <property type="match status" value="1"/>
</dbReference>
<evidence type="ECO:0000259" key="5">
    <source>
        <dbReference type="PROSITE" id="PS50893"/>
    </source>
</evidence>
<sequence length="420" mass="46841">MSVVIRAENISKRYRLGVINRRMLYQDLQSGWARLRGKEDPNRPVSHNGARVEGDDTFWALRDVNFDITSGEVIGIIGRNGAGKSTLLKVLSEITAPTSGAVKLKGRVASLLEVGTGFHPELTGRENVFLNGTILGMTKAEVRSRFDEIVAFSEIEKFIDTPVKRYSSGMYVRLAFAVAAHLRPEILIVDEVLAVGDAAFQKRCMGKMEQVADNEGRTVIFVSHNMQAVSTLTHRCLLMNDGRVTFDGPTDQAIGQYLREGAVEEHVYVSPPDGEEPRIVRAEVVTSEPAYIQSTGKTMEVRFKVHVPRAMRDAAISFQVMNAYEQPVMHLWVFDSGLPLCQETGTVELVCKVPKLRLYMGKYTLTLHFVAGSRRLQMVERVCAFEVVLYGQSREIDWQPGACAYLEEATWSAAERTTSC</sequence>
<dbReference type="InterPro" id="IPR003593">
    <property type="entry name" value="AAA+_ATPase"/>
</dbReference>
<evidence type="ECO:0000313" key="6">
    <source>
        <dbReference type="EMBL" id="EDY19409.1"/>
    </source>
</evidence>
<dbReference type="RefSeq" id="WP_006980419.1">
    <property type="nucleotide sequence ID" value="NZ_ABVL01000008.1"/>
</dbReference>
<dbReference type="GO" id="GO:0016020">
    <property type="term" value="C:membrane"/>
    <property type="evidence" value="ECO:0007669"/>
    <property type="project" value="InterPro"/>
</dbReference>
<dbReference type="GO" id="GO:0140359">
    <property type="term" value="F:ABC-type transporter activity"/>
    <property type="evidence" value="ECO:0007669"/>
    <property type="project" value="InterPro"/>
</dbReference>
<reference evidence="6 7" key="1">
    <citation type="journal article" date="2011" name="J. Bacteriol.">
        <title>Genome sequence of Chthoniobacter flavus Ellin428, an aerobic heterotrophic soil bacterium.</title>
        <authorList>
            <person name="Kant R."/>
            <person name="van Passel M.W."/>
            <person name="Palva A."/>
            <person name="Lucas S."/>
            <person name="Lapidus A."/>
            <person name="Glavina Del Rio T."/>
            <person name="Dalin E."/>
            <person name="Tice H."/>
            <person name="Bruce D."/>
            <person name="Goodwin L."/>
            <person name="Pitluck S."/>
            <person name="Larimer F.W."/>
            <person name="Land M.L."/>
            <person name="Hauser L."/>
            <person name="Sangwan P."/>
            <person name="de Vos W.M."/>
            <person name="Janssen P.H."/>
            <person name="Smidt H."/>
        </authorList>
    </citation>
    <scope>NUCLEOTIDE SEQUENCE [LARGE SCALE GENOMIC DNA]</scope>
    <source>
        <strain evidence="6 7">Ellin428</strain>
    </source>
</reference>
<proteinExistence type="inferred from homology"/>
<evidence type="ECO:0000256" key="2">
    <source>
        <dbReference type="ARBA" id="ARBA00022448"/>
    </source>
</evidence>
<dbReference type="CDD" id="cd03220">
    <property type="entry name" value="ABC_KpsT_Wzt"/>
    <property type="match status" value="1"/>
</dbReference>
<dbReference type="PANTHER" id="PTHR46743">
    <property type="entry name" value="TEICHOIC ACIDS EXPORT ATP-BINDING PROTEIN TAGH"/>
    <property type="match status" value="1"/>
</dbReference>
<protein>
    <submittedName>
        <fullName evidence="6">ABC transporter-related protein</fullName>
    </submittedName>
</protein>
<dbReference type="Proteomes" id="UP000005824">
    <property type="component" value="Unassembled WGS sequence"/>
</dbReference>
<evidence type="ECO:0000256" key="4">
    <source>
        <dbReference type="ARBA" id="ARBA00022840"/>
    </source>
</evidence>
<dbReference type="STRING" id="497964.CfE428DRAFT_3094"/>
<evidence type="ECO:0000313" key="7">
    <source>
        <dbReference type="Proteomes" id="UP000005824"/>
    </source>
</evidence>
<dbReference type="InParanoid" id="B4D2G9"/>
<dbReference type="AlphaFoldDB" id="B4D2G9"/>
<dbReference type="Gene3D" id="3.40.50.300">
    <property type="entry name" value="P-loop containing nucleotide triphosphate hydrolases"/>
    <property type="match status" value="1"/>
</dbReference>
<dbReference type="PANTHER" id="PTHR46743:SF2">
    <property type="entry name" value="TEICHOIC ACIDS EXPORT ATP-BINDING PROTEIN TAGH"/>
    <property type="match status" value="1"/>
</dbReference>
<evidence type="ECO:0000256" key="1">
    <source>
        <dbReference type="ARBA" id="ARBA00005417"/>
    </source>
</evidence>
<dbReference type="eggNOG" id="COG1134">
    <property type="taxonomic scope" value="Bacteria"/>
</dbReference>
<keyword evidence="7" id="KW-1185">Reference proteome</keyword>
<dbReference type="InterPro" id="IPR050683">
    <property type="entry name" value="Bact_Polysacc_Export_ATP-bd"/>
</dbReference>
<dbReference type="GO" id="GO:0005524">
    <property type="term" value="F:ATP binding"/>
    <property type="evidence" value="ECO:0007669"/>
    <property type="project" value="UniProtKB-KW"/>
</dbReference>
<dbReference type="Pfam" id="PF00005">
    <property type="entry name" value="ABC_tran"/>
    <property type="match status" value="1"/>
</dbReference>
<dbReference type="InterPro" id="IPR015860">
    <property type="entry name" value="ABC_transpr_TagH-like"/>
</dbReference>
<keyword evidence="3" id="KW-0547">Nucleotide-binding</keyword>
<feature type="domain" description="ABC transporter" evidence="5">
    <location>
        <begin position="45"/>
        <end position="266"/>
    </location>
</feature>
<accession>B4D2G9</accession>
<name>B4D2G9_9BACT</name>
<dbReference type="PROSITE" id="PS50893">
    <property type="entry name" value="ABC_TRANSPORTER_2"/>
    <property type="match status" value="1"/>
</dbReference>